<evidence type="ECO:0000256" key="3">
    <source>
        <dbReference type="ARBA" id="ARBA00022679"/>
    </source>
</evidence>
<dbReference type="EMBL" id="CP066681">
    <property type="protein sequence ID" value="QQG36539.1"/>
    <property type="molecule type" value="Genomic_DNA"/>
</dbReference>
<keyword evidence="7" id="KW-0472">Membrane</keyword>
<accession>A0A7T5R2Y4</accession>
<feature type="domain" description="Phosphoribosyltransferase" evidence="8">
    <location>
        <begin position="11"/>
        <end position="148"/>
    </location>
</feature>
<evidence type="ECO:0000256" key="5">
    <source>
        <dbReference type="ARBA" id="ARBA00022726"/>
    </source>
</evidence>
<evidence type="ECO:0000256" key="2">
    <source>
        <dbReference type="ARBA" id="ARBA00022676"/>
    </source>
</evidence>
<dbReference type="Proteomes" id="UP000595362">
    <property type="component" value="Chromosome"/>
</dbReference>
<dbReference type="Gene3D" id="3.40.50.2020">
    <property type="match status" value="1"/>
</dbReference>
<evidence type="ECO:0000256" key="4">
    <source>
        <dbReference type="ARBA" id="ARBA00022723"/>
    </source>
</evidence>
<dbReference type="GO" id="GO:0032264">
    <property type="term" value="P:IMP salvage"/>
    <property type="evidence" value="ECO:0007669"/>
    <property type="project" value="TreeGrafter"/>
</dbReference>
<dbReference type="GO" id="GO:0046872">
    <property type="term" value="F:metal ion binding"/>
    <property type="evidence" value="ECO:0007669"/>
    <property type="project" value="UniProtKB-KW"/>
</dbReference>
<dbReference type="GO" id="GO:0005829">
    <property type="term" value="C:cytosol"/>
    <property type="evidence" value="ECO:0007669"/>
    <property type="project" value="TreeGrafter"/>
</dbReference>
<evidence type="ECO:0000256" key="7">
    <source>
        <dbReference type="ARBA" id="ARBA00023136"/>
    </source>
</evidence>
<dbReference type="GO" id="GO:0006166">
    <property type="term" value="P:purine ribonucleoside salvage"/>
    <property type="evidence" value="ECO:0007669"/>
    <property type="project" value="UniProtKB-KW"/>
</dbReference>
<organism evidence="9 10">
    <name type="scientific">Micavibrio aeruginosavorus</name>
    <dbReference type="NCBI Taxonomy" id="349221"/>
    <lineage>
        <taxon>Bacteria</taxon>
        <taxon>Pseudomonadati</taxon>
        <taxon>Bdellovibrionota</taxon>
        <taxon>Bdellovibrionia</taxon>
        <taxon>Bdellovibrionales</taxon>
        <taxon>Pseudobdellovibrionaceae</taxon>
        <taxon>Micavibrio</taxon>
    </lineage>
</organism>
<name>A0A7T5R2Y4_9BACT</name>
<gene>
    <name evidence="9" type="primary">gpt</name>
    <name evidence="9" type="ORF">HYS17_01745</name>
</gene>
<dbReference type="InterPro" id="IPR023747">
    <property type="entry name" value="Xanthine_Guanine_PRibTrfase"/>
</dbReference>
<evidence type="ECO:0000256" key="6">
    <source>
        <dbReference type="ARBA" id="ARBA00022842"/>
    </source>
</evidence>
<reference evidence="9 10" key="1">
    <citation type="submission" date="2020-07" db="EMBL/GenBank/DDBJ databases">
        <title>Huge and variable diversity of episymbiotic CPR bacteria and DPANN archaea in groundwater ecosystems.</title>
        <authorList>
            <person name="He C.Y."/>
            <person name="Keren R."/>
            <person name="Whittaker M."/>
            <person name="Farag I.F."/>
            <person name="Doudna J."/>
            <person name="Cate J.H.D."/>
            <person name="Banfield J.F."/>
        </authorList>
    </citation>
    <scope>NUCLEOTIDE SEQUENCE [LARGE SCALE GENOMIC DNA]</scope>
    <source>
        <strain evidence="9">NC_groundwater_70_Ag_B-0.1um_54_66</strain>
    </source>
</reference>
<evidence type="ECO:0000256" key="1">
    <source>
        <dbReference type="ARBA" id="ARBA00022475"/>
    </source>
</evidence>
<evidence type="ECO:0000313" key="10">
    <source>
        <dbReference type="Proteomes" id="UP000595362"/>
    </source>
</evidence>
<dbReference type="EC" id="2.4.2.22" evidence="9"/>
<dbReference type="Pfam" id="PF00156">
    <property type="entry name" value="Pribosyltran"/>
    <property type="match status" value="1"/>
</dbReference>
<proteinExistence type="predicted"/>
<keyword evidence="6" id="KW-0460">Magnesium</keyword>
<protein>
    <submittedName>
        <fullName evidence="9">Xanthine phosphoribosyltransferase</fullName>
        <ecNumber evidence="9">2.4.2.22</ecNumber>
    </submittedName>
</protein>
<dbReference type="GO" id="GO:0032265">
    <property type="term" value="P:XMP salvage"/>
    <property type="evidence" value="ECO:0007669"/>
    <property type="project" value="TreeGrafter"/>
</dbReference>
<dbReference type="AlphaFoldDB" id="A0A7T5R2Y4"/>
<evidence type="ECO:0000259" key="8">
    <source>
        <dbReference type="Pfam" id="PF00156"/>
    </source>
</evidence>
<dbReference type="GO" id="GO:0000310">
    <property type="term" value="F:xanthine phosphoribosyltransferase activity"/>
    <property type="evidence" value="ECO:0007669"/>
    <property type="project" value="UniProtKB-EC"/>
</dbReference>
<dbReference type="GO" id="GO:0032263">
    <property type="term" value="P:GMP salvage"/>
    <property type="evidence" value="ECO:0007669"/>
    <property type="project" value="TreeGrafter"/>
</dbReference>
<keyword evidence="2 9" id="KW-0328">Glycosyltransferase</keyword>
<keyword evidence="5" id="KW-0660">Purine salvage</keyword>
<dbReference type="GO" id="GO:0004422">
    <property type="term" value="F:hypoxanthine phosphoribosyltransferase activity"/>
    <property type="evidence" value="ECO:0007669"/>
    <property type="project" value="TreeGrafter"/>
</dbReference>
<sequence>MSYNAEKYVTWDEIQGRCLELARQILQTGKTYKKILVITRGGMFPAGILARELDIRHIETVCIDTYDTQTRKEPVLLKTPAVDYTQDVLVVDDLVDTGATLKMLRSMLQDSLVVTIFAKPEGEALVDLYHEKIAQNVWVRFPWDTYRQYVKPLAHEARGDGRD</sequence>
<keyword evidence="3 9" id="KW-0808">Transferase</keyword>
<dbReference type="NCBIfam" id="NF006613">
    <property type="entry name" value="PRK09177.1"/>
    <property type="match status" value="1"/>
</dbReference>
<dbReference type="PANTHER" id="PTHR39563:SF1">
    <property type="entry name" value="XANTHINE-GUANINE PHOSPHORIBOSYLTRANSFERASE"/>
    <property type="match status" value="1"/>
</dbReference>
<keyword evidence="4" id="KW-0479">Metal-binding</keyword>
<dbReference type="SUPFAM" id="SSF53271">
    <property type="entry name" value="PRTase-like"/>
    <property type="match status" value="1"/>
</dbReference>
<evidence type="ECO:0000313" key="9">
    <source>
        <dbReference type="EMBL" id="QQG36539.1"/>
    </source>
</evidence>
<dbReference type="InterPro" id="IPR029057">
    <property type="entry name" value="PRTase-like"/>
</dbReference>
<dbReference type="PANTHER" id="PTHR39563">
    <property type="entry name" value="XANTHINE PHOSPHORIBOSYLTRANSFERASE"/>
    <property type="match status" value="1"/>
</dbReference>
<keyword evidence="1" id="KW-1003">Cell membrane</keyword>
<dbReference type="InterPro" id="IPR000836">
    <property type="entry name" value="PRTase_dom"/>
</dbReference>